<evidence type="ECO:0000313" key="2">
    <source>
        <dbReference type="Proteomes" id="UP001174136"/>
    </source>
</evidence>
<proteinExistence type="predicted"/>
<accession>A0AA47NP24</accession>
<dbReference type="Proteomes" id="UP001174136">
    <property type="component" value="Unassembled WGS sequence"/>
</dbReference>
<comment type="caution">
    <text evidence="1">The sequence shown here is derived from an EMBL/GenBank/DDBJ whole genome shotgun (WGS) entry which is preliminary data.</text>
</comment>
<dbReference type="AlphaFoldDB" id="A0AA47NP24"/>
<protein>
    <submittedName>
        <fullName evidence="1">Uncharacterized protein</fullName>
    </submittedName>
</protein>
<reference evidence="1" key="1">
    <citation type="journal article" date="2023" name="Front. Mar. Sci.">
        <title>A new Merluccius polli reference genome to investigate the effects of global change in West African waters.</title>
        <authorList>
            <person name="Mateo J.L."/>
            <person name="Blanco-Fernandez C."/>
            <person name="Garcia-Vazquez E."/>
            <person name="Machado-Schiaffino G."/>
        </authorList>
    </citation>
    <scope>NUCLEOTIDE SEQUENCE</scope>
    <source>
        <strain evidence="1">C29</strain>
        <tissue evidence="1">Fin</tissue>
    </source>
</reference>
<organism evidence="1 2">
    <name type="scientific">Merluccius polli</name>
    <name type="common">Benguela hake</name>
    <name type="synonym">Merluccius cadenati</name>
    <dbReference type="NCBI Taxonomy" id="89951"/>
    <lineage>
        <taxon>Eukaryota</taxon>
        <taxon>Metazoa</taxon>
        <taxon>Chordata</taxon>
        <taxon>Craniata</taxon>
        <taxon>Vertebrata</taxon>
        <taxon>Euteleostomi</taxon>
        <taxon>Actinopterygii</taxon>
        <taxon>Neopterygii</taxon>
        <taxon>Teleostei</taxon>
        <taxon>Neoteleostei</taxon>
        <taxon>Acanthomorphata</taxon>
        <taxon>Zeiogadaria</taxon>
        <taxon>Gadariae</taxon>
        <taxon>Gadiformes</taxon>
        <taxon>Gadoidei</taxon>
        <taxon>Merlucciidae</taxon>
        <taxon>Merluccius</taxon>
    </lineage>
</organism>
<keyword evidence="2" id="KW-1185">Reference proteome</keyword>
<name>A0AA47NP24_MERPO</name>
<sequence length="195" mass="21381">MHTFYRGTIESILSSCITVWYGACTVSCRKTLQRIVRAAERIIGVSLHPLQKIHNTRITKAIRIAGDPTHPSHSLFSLLPSGRRRRSLRAKTSRLKDSFFHQAGLQCPCSQQPAQGQQQVSAAGATLLSSLSNTFDPVSMVATLPQTYGHQLPVVAQSSDHLLHLHSPPAGTLHASQHCVVTPEDLVKYLCIAAW</sequence>
<evidence type="ECO:0000313" key="1">
    <source>
        <dbReference type="EMBL" id="KAK0132200.1"/>
    </source>
</evidence>
<dbReference type="EMBL" id="JAOPHQ010006281">
    <property type="protein sequence ID" value="KAK0132200.1"/>
    <property type="molecule type" value="Genomic_DNA"/>
</dbReference>
<gene>
    <name evidence="1" type="ORF">N1851_032990</name>
</gene>